<dbReference type="KEGG" id="halg:HUG10_06275"/>
<dbReference type="Proteomes" id="UP000509750">
    <property type="component" value="Chromosome"/>
</dbReference>
<feature type="region of interest" description="Disordered" evidence="2">
    <location>
        <begin position="69"/>
        <end position="105"/>
    </location>
</feature>
<feature type="coiled-coil region" evidence="1">
    <location>
        <begin position="14"/>
        <end position="65"/>
    </location>
</feature>
<evidence type="ECO:0000256" key="1">
    <source>
        <dbReference type="SAM" id="Coils"/>
    </source>
</evidence>
<proteinExistence type="predicted"/>
<dbReference type="InterPro" id="IPR043816">
    <property type="entry name" value="DUF5798"/>
</dbReference>
<keyword evidence="1" id="KW-0175">Coiled coil</keyword>
<sequence length="105" mass="11375">MGFGSTAKKIQTVADTAEQLYAKVNEVRQQVEEMRETVTNTEERVERLEGELAEQRALVAALAEEQGIDPESVVAEVDDEVEDVDVEPDAVDSADADEPAGAETP</sequence>
<name>A0A7D5GWT0_9EURY</name>
<reference evidence="3 4" key="1">
    <citation type="submission" date="2020-07" db="EMBL/GenBank/DDBJ databases">
        <title>Gai3-2, isolated from salt lake.</title>
        <authorList>
            <person name="Cui H."/>
            <person name="Shi X."/>
        </authorList>
    </citation>
    <scope>NUCLEOTIDE SEQUENCE [LARGE SCALE GENOMIC DNA]</scope>
    <source>
        <strain evidence="3 4">Gai3-2</strain>
    </source>
</reference>
<accession>A0A7D5GWT0</accession>
<evidence type="ECO:0000313" key="3">
    <source>
        <dbReference type="EMBL" id="QLG27169.1"/>
    </source>
</evidence>
<keyword evidence="4" id="KW-1185">Reference proteome</keyword>
<evidence type="ECO:0000313" key="4">
    <source>
        <dbReference type="Proteomes" id="UP000509750"/>
    </source>
</evidence>
<feature type="compositionally biased region" description="Acidic residues" evidence="2">
    <location>
        <begin position="76"/>
        <end position="105"/>
    </location>
</feature>
<evidence type="ECO:0000256" key="2">
    <source>
        <dbReference type="SAM" id="MobiDB-lite"/>
    </source>
</evidence>
<dbReference type="Pfam" id="PF19111">
    <property type="entry name" value="DUF5798"/>
    <property type="match status" value="1"/>
</dbReference>
<dbReference type="AlphaFoldDB" id="A0A7D5GWT0"/>
<dbReference type="RefSeq" id="WP_179168744.1">
    <property type="nucleotide sequence ID" value="NZ_CP058529.1"/>
</dbReference>
<gene>
    <name evidence="3" type="ORF">HUG10_06275</name>
</gene>
<protein>
    <submittedName>
        <fullName evidence="3">Uncharacterized protein</fullName>
    </submittedName>
</protein>
<dbReference type="EMBL" id="CP058529">
    <property type="protein sequence ID" value="QLG27169.1"/>
    <property type="molecule type" value="Genomic_DNA"/>
</dbReference>
<dbReference type="OrthoDB" id="204612at2157"/>
<organism evidence="3 4">
    <name type="scientific">Halorarum halophilum</name>
    <dbReference type="NCBI Taxonomy" id="2743090"/>
    <lineage>
        <taxon>Archaea</taxon>
        <taxon>Methanobacteriati</taxon>
        <taxon>Methanobacteriota</taxon>
        <taxon>Stenosarchaea group</taxon>
        <taxon>Halobacteria</taxon>
        <taxon>Halobacteriales</taxon>
        <taxon>Haloferacaceae</taxon>
        <taxon>Halorarum</taxon>
    </lineage>
</organism>
<dbReference type="GeneID" id="56028422"/>